<evidence type="ECO:0000256" key="5">
    <source>
        <dbReference type="PIRSR" id="PIRSR000106-1"/>
    </source>
</evidence>
<dbReference type="EMBL" id="FNJI01000043">
    <property type="protein sequence ID" value="SDP74585.1"/>
    <property type="molecule type" value="Genomic_DNA"/>
</dbReference>
<evidence type="ECO:0000313" key="12">
    <source>
        <dbReference type="Proteomes" id="UP000199073"/>
    </source>
</evidence>
<feature type="domain" description="Malic enzyme NAD-binding" evidence="9">
    <location>
        <begin position="271"/>
        <end position="522"/>
    </location>
</feature>
<feature type="binding site" evidence="7">
    <location>
        <position position="247"/>
    </location>
    <ligand>
        <name>a divalent metal cation</name>
        <dbReference type="ChEBI" id="CHEBI:60240"/>
    </ligand>
</feature>
<evidence type="ECO:0000256" key="8">
    <source>
        <dbReference type="RuleBase" id="RU003427"/>
    </source>
</evidence>
<feature type="binding site" evidence="6">
    <location>
        <position position="409"/>
    </location>
    <ligand>
        <name>(S)-malate</name>
        <dbReference type="ChEBI" id="CHEBI:15589"/>
    </ligand>
</feature>
<dbReference type="SMART" id="SM01274">
    <property type="entry name" value="malic"/>
    <property type="match status" value="1"/>
</dbReference>
<proteinExistence type="inferred from homology"/>
<dbReference type="Gene3D" id="3.40.50.10380">
    <property type="entry name" value="Malic enzyme, N-terminal domain"/>
    <property type="match status" value="1"/>
</dbReference>
<feature type="active site" description="Proton donor" evidence="5">
    <location>
        <position position="104"/>
    </location>
</feature>
<dbReference type="OrthoDB" id="3314528at2"/>
<dbReference type="Proteomes" id="UP000199073">
    <property type="component" value="Unassembled WGS sequence"/>
</dbReference>
<dbReference type="GO" id="GO:0004473">
    <property type="term" value="F:malate dehydrogenase (decarboxylating) (NADP+) activity"/>
    <property type="evidence" value="ECO:0007669"/>
    <property type="project" value="TreeGrafter"/>
</dbReference>
<dbReference type="NCBIfam" id="NF010052">
    <property type="entry name" value="PRK13529.1"/>
    <property type="match status" value="1"/>
</dbReference>
<evidence type="ECO:0000256" key="7">
    <source>
        <dbReference type="PIRSR" id="PIRSR000106-3"/>
    </source>
</evidence>
<dbReference type="PIRSF" id="PIRSF000106">
    <property type="entry name" value="ME"/>
    <property type="match status" value="1"/>
</dbReference>
<feature type="domain" description="Malic enzyme N-terminal" evidence="10">
    <location>
        <begin position="81"/>
        <end position="261"/>
    </location>
</feature>
<dbReference type="GO" id="GO:0006108">
    <property type="term" value="P:malate metabolic process"/>
    <property type="evidence" value="ECO:0007669"/>
    <property type="project" value="TreeGrafter"/>
</dbReference>
<keyword evidence="12" id="KW-1185">Reference proteome</keyword>
<dbReference type="SUPFAM" id="SSF51735">
    <property type="entry name" value="NAD(P)-binding Rossmann-fold domains"/>
    <property type="match status" value="1"/>
</dbReference>
<dbReference type="FunFam" id="3.40.50.10380:FF:000004">
    <property type="entry name" value="Malic enzyme"/>
    <property type="match status" value="1"/>
</dbReference>
<evidence type="ECO:0000256" key="4">
    <source>
        <dbReference type="ARBA" id="ARBA00023002"/>
    </source>
</evidence>
<feature type="active site" description="Proton acceptor" evidence="5">
    <location>
        <position position="175"/>
    </location>
</feature>
<protein>
    <submittedName>
        <fullName evidence="11">Malate dehydrogenase (Oxaloacetate-decarboxylating)(NADP+)</fullName>
    </submittedName>
</protein>
<reference evidence="11 12" key="1">
    <citation type="submission" date="2016-10" db="EMBL/GenBank/DDBJ databases">
        <authorList>
            <person name="de Groot N.N."/>
        </authorList>
    </citation>
    <scope>NUCLEOTIDE SEQUENCE [LARGE SCALE GENOMIC DNA]</scope>
    <source>
        <strain evidence="11 12">DSM 12130</strain>
    </source>
</reference>
<dbReference type="InterPro" id="IPR015884">
    <property type="entry name" value="Malic_enzyme_CS"/>
</dbReference>
<dbReference type="InterPro" id="IPR012302">
    <property type="entry name" value="Malic_NAD-bd"/>
</dbReference>
<evidence type="ECO:0000256" key="3">
    <source>
        <dbReference type="ARBA" id="ARBA00022723"/>
    </source>
</evidence>
<evidence type="ECO:0000256" key="2">
    <source>
        <dbReference type="ARBA" id="ARBA00008785"/>
    </source>
</evidence>
<dbReference type="Gene3D" id="3.40.50.720">
    <property type="entry name" value="NAD(P)-binding Rossmann-like Domain"/>
    <property type="match status" value="1"/>
</dbReference>
<feature type="binding site" evidence="7">
    <location>
        <position position="246"/>
    </location>
    <ligand>
        <name>a divalent metal cation</name>
        <dbReference type="ChEBI" id="CHEBI:60240"/>
    </ligand>
</feature>
<evidence type="ECO:0000259" key="9">
    <source>
        <dbReference type="SMART" id="SM00919"/>
    </source>
</evidence>
<dbReference type="PROSITE" id="PS00331">
    <property type="entry name" value="MALIC_ENZYMES"/>
    <property type="match status" value="1"/>
</dbReference>
<comment type="cofactor">
    <cofactor evidence="1">
        <name>Mn(2+)</name>
        <dbReference type="ChEBI" id="CHEBI:29035"/>
    </cofactor>
</comment>
<dbReference type="GO" id="GO:0046872">
    <property type="term" value="F:metal ion binding"/>
    <property type="evidence" value="ECO:0007669"/>
    <property type="project" value="UniProtKB-KW"/>
</dbReference>
<feature type="binding site" evidence="7">
    <location>
        <position position="270"/>
    </location>
    <ligand>
        <name>a divalent metal cation</name>
        <dbReference type="ChEBI" id="CHEBI:60240"/>
    </ligand>
</feature>
<dbReference type="PANTHER" id="PTHR23406:SF90">
    <property type="entry name" value="MALIC ENZYME-RELATED"/>
    <property type="match status" value="1"/>
</dbReference>
<dbReference type="InterPro" id="IPR037062">
    <property type="entry name" value="Malic_N_dom_sf"/>
</dbReference>
<accession>A0A1H0V8M3</accession>
<dbReference type="PANTHER" id="PTHR23406">
    <property type="entry name" value="MALIC ENZYME-RELATED"/>
    <property type="match status" value="1"/>
</dbReference>
<dbReference type="Pfam" id="PF00390">
    <property type="entry name" value="malic"/>
    <property type="match status" value="1"/>
</dbReference>
<evidence type="ECO:0000256" key="1">
    <source>
        <dbReference type="ARBA" id="ARBA00001936"/>
    </source>
</evidence>
<dbReference type="InterPro" id="IPR036291">
    <property type="entry name" value="NAD(P)-bd_dom_sf"/>
</dbReference>
<dbReference type="InterPro" id="IPR012301">
    <property type="entry name" value="Malic_N_dom"/>
</dbReference>
<dbReference type="AlphaFoldDB" id="A0A1H0V8M3"/>
<organism evidence="11 12">
    <name type="scientific">Desulforhopalus singaporensis</name>
    <dbReference type="NCBI Taxonomy" id="91360"/>
    <lineage>
        <taxon>Bacteria</taxon>
        <taxon>Pseudomonadati</taxon>
        <taxon>Thermodesulfobacteriota</taxon>
        <taxon>Desulfobulbia</taxon>
        <taxon>Desulfobulbales</taxon>
        <taxon>Desulfocapsaceae</taxon>
        <taxon>Desulforhopalus</taxon>
    </lineage>
</organism>
<dbReference type="InterPro" id="IPR001891">
    <property type="entry name" value="Malic_OxRdtase"/>
</dbReference>
<dbReference type="SUPFAM" id="SSF53223">
    <property type="entry name" value="Aminoacid dehydrogenase-like, N-terminal domain"/>
    <property type="match status" value="1"/>
</dbReference>
<evidence type="ECO:0000256" key="6">
    <source>
        <dbReference type="PIRSR" id="PIRSR000106-2"/>
    </source>
</evidence>
<dbReference type="CDD" id="cd05312">
    <property type="entry name" value="NAD_bind_1_malic_enz"/>
    <property type="match status" value="1"/>
</dbReference>
<name>A0A1H0V8M3_9BACT</name>
<comment type="cofactor">
    <cofactor evidence="7">
        <name>Mg(2+)</name>
        <dbReference type="ChEBI" id="CHEBI:18420"/>
    </cofactor>
    <cofactor evidence="7">
        <name>Mn(2+)</name>
        <dbReference type="ChEBI" id="CHEBI:29035"/>
    </cofactor>
    <text evidence="7">Divalent metal cations. Prefers magnesium or manganese.</text>
</comment>
<dbReference type="STRING" id="91360.SAMN05660330_03917"/>
<dbReference type="SMART" id="SM00919">
    <property type="entry name" value="Malic_M"/>
    <property type="match status" value="1"/>
</dbReference>
<gene>
    <name evidence="11" type="ORF">SAMN05660330_03917</name>
</gene>
<keyword evidence="4" id="KW-0560">Oxidoreductase</keyword>
<feature type="binding site" evidence="6">
    <location>
        <position position="453"/>
    </location>
    <ligand>
        <name>(S)-malate</name>
        <dbReference type="ChEBI" id="CHEBI:15589"/>
    </ligand>
</feature>
<dbReference type="PRINTS" id="PR00072">
    <property type="entry name" value="MALOXRDTASE"/>
</dbReference>
<evidence type="ECO:0000259" key="10">
    <source>
        <dbReference type="SMART" id="SM01274"/>
    </source>
</evidence>
<comment type="similarity">
    <text evidence="2 8">Belongs to the malic enzymes family.</text>
</comment>
<dbReference type="FunFam" id="3.40.50.720:FF:000060">
    <property type="entry name" value="Malic enzyme"/>
    <property type="match status" value="1"/>
</dbReference>
<dbReference type="Pfam" id="PF03949">
    <property type="entry name" value="Malic_M"/>
    <property type="match status" value="1"/>
</dbReference>
<evidence type="ECO:0000313" key="11">
    <source>
        <dbReference type="EMBL" id="SDP74585.1"/>
    </source>
</evidence>
<keyword evidence="3 7" id="KW-0479">Metal-binding</keyword>
<dbReference type="InterPro" id="IPR046346">
    <property type="entry name" value="Aminoacid_DH-like_N_sf"/>
</dbReference>
<sequence length="552" mass="61851">MIDNKYLEVLPFSFPTGVQLVNDPFLNKGTAFTKEERIALGLRGLLPPRINTMEEQVERVMGNYYSKTSDLEKYIFLIALLDRNQTLFYRVLADNLEEMLPIIYTPTVGEACREYVHIFRRPRGIFVSANNKGHFSEILRNWPNRNVKVIVITDGERILGLGDLGVAGMGIPVGKLSLYIACAGIHPSLCLPVTIDVGTNNCELQTDPLYFGMQHQRIRGDEYDSLIEEFIMAVRDNFPSALIQFEDFGNVNAFRLLQKYKDRICMFNDDIQGTASVALAGLYAVMRMNSTELTDQKILFLGAGEAGTGIGDLIVSAMQAEGLSQEDARRKCWFYDSKGLVVKDREHLAEHKLPYAHEHKYICDFEEAVKELRPTAIIGVSGTAGGFTRSIISEMAKINEKPIIFALSNPTSNAECTAKEAYLWSEGRAVFASGSPFEPVHLFGKTFYPGQGNNAYIFPGVGLGVVTTKSRHVTEEMFLEAARTLASQVSEDDFSCGNIYPPLRNIRDVSARIALRVAEIAYDQGLAEVLRPDDLDDFIRSRMYEPVYKNYV</sequence>
<feature type="binding site" evidence="6">
    <location>
        <position position="157"/>
    </location>
    <ligand>
        <name>(S)-malate</name>
        <dbReference type="ChEBI" id="CHEBI:15589"/>
    </ligand>
</feature>
<dbReference type="RefSeq" id="WP_092225826.1">
    <property type="nucleotide sequence ID" value="NZ_FNJI01000043.1"/>
</dbReference>
<dbReference type="GO" id="GO:0051287">
    <property type="term" value="F:NAD binding"/>
    <property type="evidence" value="ECO:0007669"/>
    <property type="project" value="InterPro"/>
</dbReference>